<reference evidence="1 2" key="1">
    <citation type="submission" date="2024-03" db="EMBL/GenBank/DDBJ databases">
        <authorList>
            <person name="Martinez-Hernandez J."/>
        </authorList>
    </citation>
    <scope>NUCLEOTIDE SEQUENCE [LARGE SCALE GENOMIC DNA]</scope>
</reference>
<protein>
    <submittedName>
        <fullName evidence="1">Uncharacterized protein</fullName>
    </submittedName>
</protein>
<evidence type="ECO:0000313" key="2">
    <source>
        <dbReference type="Proteomes" id="UP001497480"/>
    </source>
</evidence>
<dbReference type="EMBL" id="CAXHTB010000015">
    <property type="protein sequence ID" value="CAL0321496.1"/>
    <property type="molecule type" value="Genomic_DNA"/>
</dbReference>
<organism evidence="1 2">
    <name type="scientific">Lupinus luteus</name>
    <name type="common">European yellow lupine</name>
    <dbReference type="NCBI Taxonomy" id="3873"/>
    <lineage>
        <taxon>Eukaryota</taxon>
        <taxon>Viridiplantae</taxon>
        <taxon>Streptophyta</taxon>
        <taxon>Embryophyta</taxon>
        <taxon>Tracheophyta</taxon>
        <taxon>Spermatophyta</taxon>
        <taxon>Magnoliopsida</taxon>
        <taxon>eudicotyledons</taxon>
        <taxon>Gunneridae</taxon>
        <taxon>Pentapetalae</taxon>
        <taxon>rosids</taxon>
        <taxon>fabids</taxon>
        <taxon>Fabales</taxon>
        <taxon>Fabaceae</taxon>
        <taxon>Papilionoideae</taxon>
        <taxon>50 kb inversion clade</taxon>
        <taxon>genistoids sensu lato</taxon>
        <taxon>core genistoids</taxon>
        <taxon>Genisteae</taxon>
        <taxon>Lupinus</taxon>
    </lineage>
</organism>
<dbReference type="Proteomes" id="UP001497480">
    <property type="component" value="Unassembled WGS sequence"/>
</dbReference>
<gene>
    <name evidence="1" type="ORF">LLUT_LOCUS22556</name>
</gene>
<accession>A0AAV1XI65</accession>
<comment type="caution">
    <text evidence="1">The sequence shown here is derived from an EMBL/GenBank/DDBJ whole genome shotgun (WGS) entry which is preliminary data.</text>
</comment>
<name>A0AAV1XI65_LUPLU</name>
<evidence type="ECO:0000313" key="1">
    <source>
        <dbReference type="EMBL" id="CAL0321496.1"/>
    </source>
</evidence>
<dbReference type="AlphaFoldDB" id="A0AAV1XI65"/>
<keyword evidence="2" id="KW-1185">Reference proteome</keyword>
<proteinExistence type="predicted"/>
<sequence>MTPNTFSIFEYIPIIIRDNPQLIEKIVKDIKHKKFDRYPPELQVDRRIVGIDKSCEEIQALLSKDTNQSQKNGSYAIEGITLDFSNVDGLLSLSVDAFNLMTKLRFLKLHIPLEKRPNLFHLSIDGFNSMNKFKLLTLEKRSVKVDYPRVLNKFFDKMLVDNVESVNTQVK</sequence>